<protein>
    <submittedName>
        <fullName evidence="1">Uncharacterized protein</fullName>
    </submittedName>
</protein>
<gene>
    <name evidence="1" type="ORF">HNP86_001863</name>
</gene>
<name>A0A7J9NWR5_METMI</name>
<dbReference type="EMBL" id="JACDUH010000003">
    <property type="protein sequence ID" value="MBA2851704.1"/>
    <property type="molecule type" value="Genomic_DNA"/>
</dbReference>
<dbReference type="RefSeq" id="WP_181501530.1">
    <property type="nucleotide sequence ID" value="NZ_JACDUH010000003.1"/>
</dbReference>
<reference evidence="1 2" key="1">
    <citation type="submission" date="2020-07" db="EMBL/GenBank/DDBJ databases">
        <title>Genomic Encyclopedia of Type Strains, Phase IV (KMG-V): Genome sequencing to study the core and pangenomes of soil and plant-associated prokaryotes.</title>
        <authorList>
            <person name="Whitman W."/>
        </authorList>
    </citation>
    <scope>NUCLEOTIDE SEQUENCE [LARGE SCALE GENOMIC DNA]</scope>
    <source>
        <strain evidence="1 2">A1</strain>
    </source>
</reference>
<proteinExistence type="predicted"/>
<accession>A0A7J9NWR5</accession>
<dbReference type="AlphaFoldDB" id="A0A7J9NWR5"/>
<evidence type="ECO:0000313" key="1">
    <source>
        <dbReference type="EMBL" id="MBA2851704.1"/>
    </source>
</evidence>
<comment type="caution">
    <text evidence="1">The sequence shown here is derived from an EMBL/GenBank/DDBJ whole genome shotgun (WGS) entry which is preliminary data.</text>
</comment>
<dbReference type="Proteomes" id="UP000564425">
    <property type="component" value="Unassembled WGS sequence"/>
</dbReference>
<sequence length="110" mass="12729">MVSETVDYEKMYNDLKIEHEALQRIYGNFPCCMALYGKLKTFADLNDTKDVILTDTDMKYHICYDTYTGFHVAATITRIGVMDVFFASHECATKALESFKDEFETLLKLK</sequence>
<organism evidence="1 2">
    <name type="scientific">Methanococcus maripaludis</name>
    <name type="common">Methanococcus deltae</name>
    <dbReference type="NCBI Taxonomy" id="39152"/>
    <lineage>
        <taxon>Archaea</taxon>
        <taxon>Methanobacteriati</taxon>
        <taxon>Methanobacteriota</taxon>
        <taxon>Methanomada group</taxon>
        <taxon>Methanococci</taxon>
        <taxon>Methanococcales</taxon>
        <taxon>Methanococcaceae</taxon>
        <taxon>Methanococcus</taxon>
    </lineage>
</organism>
<evidence type="ECO:0000313" key="2">
    <source>
        <dbReference type="Proteomes" id="UP000564425"/>
    </source>
</evidence>